<keyword evidence="1" id="KW-0413">Isomerase</keyword>
<dbReference type="InterPro" id="IPR008719">
    <property type="entry name" value="N2O_reductase_NosL"/>
</dbReference>
<gene>
    <name evidence="1" type="ORF">ADH67_04415</name>
</gene>
<dbReference type="GeneID" id="78361917"/>
<reference evidence="2" key="1">
    <citation type="submission" date="2017-05" db="EMBL/GenBank/DDBJ databases">
        <title>Improved OligoMM genomes.</title>
        <authorList>
            <person name="Garzetti D."/>
        </authorList>
    </citation>
    <scope>NUCLEOTIDE SEQUENCE [LARGE SCALE GENOMIC DNA]</scope>
    <source>
        <strain evidence="2">YL45</strain>
    </source>
</reference>
<dbReference type="EMBL" id="NHMP01000002">
    <property type="protein sequence ID" value="OXE50241.1"/>
    <property type="molecule type" value="Genomic_DNA"/>
</dbReference>
<protein>
    <submittedName>
        <fullName evidence="1">Protein-disulfide isomerase</fullName>
    </submittedName>
</protein>
<dbReference type="Gene3D" id="3.30.70.2060">
    <property type="match status" value="1"/>
</dbReference>
<comment type="caution">
    <text evidence="1">The sequence shown here is derived from an EMBL/GenBank/DDBJ whole genome shotgun (WGS) entry which is preliminary data.</text>
</comment>
<dbReference type="GO" id="GO:0016853">
    <property type="term" value="F:isomerase activity"/>
    <property type="evidence" value="ECO:0007669"/>
    <property type="project" value="UniProtKB-KW"/>
</dbReference>
<dbReference type="Proteomes" id="UP000214610">
    <property type="component" value="Unassembled WGS sequence"/>
</dbReference>
<dbReference type="SUPFAM" id="SSF160387">
    <property type="entry name" value="NosL/MerB-like"/>
    <property type="match status" value="1"/>
</dbReference>
<evidence type="ECO:0000313" key="1">
    <source>
        <dbReference type="EMBL" id="OXE50241.1"/>
    </source>
</evidence>
<evidence type="ECO:0000313" key="2">
    <source>
        <dbReference type="Proteomes" id="UP000214610"/>
    </source>
</evidence>
<keyword evidence="2" id="KW-1185">Reference proteome</keyword>
<organism evidence="1 2">
    <name type="scientific">Turicimonas muris</name>
    <dbReference type="NCBI Taxonomy" id="1796652"/>
    <lineage>
        <taxon>Bacteria</taxon>
        <taxon>Pseudomonadati</taxon>
        <taxon>Pseudomonadota</taxon>
        <taxon>Betaproteobacteria</taxon>
        <taxon>Burkholderiales</taxon>
        <taxon>Sutterellaceae</taxon>
        <taxon>Turicimonas</taxon>
    </lineage>
</organism>
<accession>A0A227KPT9</accession>
<proteinExistence type="predicted"/>
<dbReference type="PANTHER" id="PTHR41247:SF1">
    <property type="entry name" value="HTH-TYPE TRANSCRIPTIONAL REPRESSOR YCNK"/>
    <property type="match status" value="1"/>
</dbReference>
<dbReference type="Pfam" id="PF05573">
    <property type="entry name" value="NosL"/>
    <property type="match status" value="1"/>
</dbReference>
<sequence length="166" mass="18082">MKKIFSLLAAAACVLVIGGCSSEKDTKTFSPAAFTKHDRCLICGMVILNYPGAKAQVYVKGEKEPLKFCSVKDGFVYSLQPENAKKVEAFFVSDFGNTKDAPLHEKMLLAEKAVYNAGSDVRGAMGKSILPFANKEAVEKFTKEHGGKIVNYSEVNLELLKSLKGH</sequence>
<dbReference type="PROSITE" id="PS51257">
    <property type="entry name" value="PROKAR_LIPOPROTEIN"/>
    <property type="match status" value="1"/>
</dbReference>
<dbReference type="PANTHER" id="PTHR41247">
    <property type="entry name" value="HTH-TYPE TRANSCRIPTIONAL REPRESSOR YCNK"/>
    <property type="match status" value="1"/>
</dbReference>
<dbReference type="Gene3D" id="3.30.70.2050">
    <property type="match status" value="1"/>
</dbReference>
<name>A0A227KPT9_9BURK</name>
<dbReference type="AlphaFoldDB" id="A0A227KPT9"/>
<dbReference type="RefSeq" id="WP_066593867.1">
    <property type="nucleotide sequence ID" value="NZ_CAJTBZ010000005.1"/>
</dbReference>